<sequence>MHSQRTLGGAKTYFSSLRLTLADPGIAMAFRLSETQQTSARQGELFAVRSTDTPSRNLTTLSLACPSMLCLNPHTQRETPPSGFASEAVTVTRAAAAF</sequence>
<dbReference type="AlphaFoldDB" id="A0A7C8KLL8"/>
<protein>
    <submittedName>
        <fullName evidence="1">Uncharacterized protein</fullName>
    </submittedName>
</protein>
<organism evidence="1 2">
    <name type="scientific">Orbilia oligospora</name>
    <name type="common">Nematode-trapping fungus</name>
    <name type="synonym">Arthrobotrys oligospora</name>
    <dbReference type="NCBI Taxonomy" id="2813651"/>
    <lineage>
        <taxon>Eukaryota</taxon>
        <taxon>Fungi</taxon>
        <taxon>Dikarya</taxon>
        <taxon>Ascomycota</taxon>
        <taxon>Pezizomycotina</taxon>
        <taxon>Orbiliomycetes</taxon>
        <taxon>Orbiliales</taxon>
        <taxon>Orbiliaceae</taxon>
        <taxon>Orbilia</taxon>
    </lineage>
</organism>
<comment type="caution">
    <text evidence="1">The sequence shown here is derived from an EMBL/GenBank/DDBJ whole genome shotgun (WGS) entry which is preliminary data.</text>
</comment>
<accession>A0A7C8KLL8</accession>
<gene>
    <name evidence="1" type="ORF">EYR41_000948</name>
</gene>
<name>A0A7C8KLL8_ORBOL</name>
<reference evidence="1 2" key="1">
    <citation type="submission" date="2019-03" db="EMBL/GenBank/DDBJ databases">
        <title>Nematode-trapping fungi genome.</title>
        <authorList>
            <person name="Vidal-Diez De Ulzurrun G."/>
        </authorList>
    </citation>
    <scope>NUCLEOTIDE SEQUENCE [LARGE SCALE GENOMIC DNA]</scope>
    <source>
        <strain evidence="1 2">TWF154</strain>
    </source>
</reference>
<dbReference type="Proteomes" id="UP000297595">
    <property type="component" value="Unassembled WGS sequence"/>
</dbReference>
<dbReference type="EMBL" id="SOZJ01000001">
    <property type="protein sequence ID" value="TGJ73882.1"/>
    <property type="molecule type" value="Genomic_DNA"/>
</dbReference>
<evidence type="ECO:0000313" key="2">
    <source>
        <dbReference type="Proteomes" id="UP000297595"/>
    </source>
</evidence>
<proteinExistence type="predicted"/>
<evidence type="ECO:0000313" key="1">
    <source>
        <dbReference type="EMBL" id="TGJ73882.1"/>
    </source>
</evidence>